<evidence type="ECO:0000259" key="1">
    <source>
        <dbReference type="Pfam" id="PF13192"/>
    </source>
</evidence>
<dbReference type="EMBL" id="PXYT01000017">
    <property type="protein sequence ID" value="PSR29101.1"/>
    <property type="molecule type" value="Genomic_DNA"/>
</dbReference>
<comment type="caution">
    <text evidence="2">The sequence shown here is derived from an EMBL/GenBank/DDBJ whole genome shotgun (WGS) entry which is preliminary data.</text>
</comment>
<dbReference type="InterPro" id="IPR036249">
    <property type="entry name" value="Thioredoxin-like_sf"/>
</dbReference>
<organism evidence="2 3">
    <name type="scientific">Sulfobacillus benefaciens</name>
    <dbReference type="NCBI Taxonomy" id="453960"/>
    <lineage>
        <taxon>Bacteria</taxon>
        <taxon>Bacillati</taxon>
        <taxon>Bacillota</taxon>
        <taxon>Clostridia</taxon>
        <taxon>Eubacteriales</taxon>
        <taxon>Clostridiales Family XVII. Incertae Sedis</taxon>
        <taxon>Sulfobacillus</taxon>
    </lineage>
</organism>
<evidence type="ECO:0000313" key="3">
    <source>
        <dbReference type="Proteomes" id="UP000242699"/>
    </source>
</evidence>
<protein>
    <recommendedName>
        <fullName evidence="1">Thioredoxin-like fold domain-containing protein</fullName>
    </recommendedName>
</protein>
<dbReference type="Proteomes" id="UP000242699">
    <property type="component" value="Unassembled WGS sequence"/>
</dbReference>
<dbReference type="Gene3D" id="3.40.30.10">
    <property type="entry name" value="Glutaredoxin"/>
    <property type="match status" value="1"/>
</dbReference>
<feature type="domain" description="Thioredoxin-like fold" evidence="1">
    <location>
        <begin position="3"/>
        <end position="59"/>
    </location>
</feature>
<dbReference type="Pfam" id="PF13192">
    <property type="entry name" value="Thioredoxin_3"/>
    <property type="match status" value="1"/>
</dbReference>
<dbReference type="InterPro" id="IPR012336">
    <property type="entry name" value="Thioredoxin-like_fold"/>
</dbReference>
<accession>A0A2T2X3M7</accession>
<gene>
    <name evidence="2" type="ORF">C7B43_08825</name>
</gene>
<dbReference type="SUPFAM" id="SSF52833">
    <property type="entry name" value="Thioredoxin-like"/>
    <property type="match status" value="1"/>
</dbReference>
<dbReference type="AlphaFoldDB" id="A0A2T2X3M7"/>
<evidence type="ECO:0000313" key="2">
    <source>
        <dbReference type="EMBL" id="PSR29101.1"/>
    </source>
</evidence>
<proteinExistence type="predicted"/>
<name>A0A2T2X3M7_9FIRM</name>
<sequence>MNMAINFSAKQPLITVHVIQTDQFPEIAKTHHVMGVPTTWCEPGPYVFTGTVSPQHFAAYLIQASMSESS</sequence>
<reference evidence="2 3" key="1">
    <citation type="journal article" date="2014" name="BMC Genomics">
        <title>Comparison of environmental and isolate Sulfobacillus genomes reveals diverse carbon, sulfur, nitrogen, and hydrogen metabolisms.</title>
        <authorList>
            <person name="Justice N.B."/>
            <person name="Norman A."/>
            <person name="Brown C.T."/>
            <person name="Singh A."/>
            <person name="Thomas B.C."/>
            <person name="Banfield J.F."/>
        </authorList>
    </citation>
    <scope>NUCLEOTIDE SEQUENCE [LARGE SCALE GENOMIC DNA]</scope>
    <source>
        <strain evidence="2">AMDSBA1</strain>
    </source>
</reference>